<accession>A0A1T4Q8Q8</accession>
<gene>
    <name evidence="2" type="ORF">SAMN02745118_02473</name>
</gene>
<dbReference type="Proteomes" id="UP000190625">
    <property type="component" value="Unassembled WGS sequence"/>
</dbReference>
<organism evidence="2 3">
    <name type="scientific">Selenihalanaerobacter shriftii</name>
    <dbReference type="NCBI Taxonomy" id="142842"/>
    <lineage>
        <taxon>Bacteria</taxon>
        <taxon>Bacillati</taxon>
        <taxon>Bacillota</taxon>
        <taxon>Clostridia</taxon>
        <taxon>Halanaerobiales</taxon>
        <taxon>Halobacteroidaceae</taxon>
        <taxon>Selenihalanaerobacter</taxon>
    </lineage>
</organism>
<keyword evidence="1" id="KW-0472">Membrane</keyword>
<protein>
    <submittedName>
        <fullName evidence="2">Uncharacterized protein</fullName>
    </submittedName>
</protein>
<reference evidence="3" key="1">
    <citation type="submission" date="2017-02" db="EMBL/GenBank/DDBJ databases">
        <authorList>
            <person name="Varghese N."/>
            <person name="Submissions S."/>
        </authorList>
    </citation>
    <scope>NUCLEOTIDE SEQUENCE [LARGE SCALE GENOMIC DNA]</scope>
    <source>
        <strain evidence="3">ATCC BAA-73</strain>
    </source>
</reference>
<keyword evidence="1" id="KW-0812">Transmembrane</keyword>
<evidence type="ECO:0000313" key="2">
    <source>
        <dbReference type="EMBL" id="SKA00016.1"/>
    </source>
</evidence>
<dbReference type="OrthoDB" id="2112938at2"/>
<dbReference type="RefSeq" id="WP_078810902.1">
    <property type="nucleotide sequence ID" value="NZ_FUWM01000025.1"/>
</dbReference>
<proteinExistence type="predicted"/>
<dbReference type="EMBL" id="FUWM01000025">
    <property type="protein sequence ID" value="SKA00016.1"/>
    <property type="molecule type" value="Genomic_DNA"/>
</dbReference>
<dbReference type="AlphaFoldDB" id="A0A1T4Q8Q8"/>
<keyword evidence="3" id="KW-1185">Reference proteome</keyword>
<name>A0A1T4Q8Q8_9FIRM</name>
<evidence type="ECO:0000256" key="1">
    <source>
        <dbReference type="SAM" id="Phobius"/>
    </source>
</evidence>
<feature type="transmembrane region" description="Helical" evidence="1">
    <location>
        <begin position="52"/>
        <end position="76"/>
    </location>
</feature>
<keyword evidence="1" id="KW-1133">Transmembrane helix</keyword>
<evidence type="ECO:0000313" key="3">
    <source>
        <dbReference type="Proteomes" id="UP000190625"/>
    </source>
</evidence>
<feature type="transmembrane region" description="Helical" evidence="1">
    <location>
        <begin position="123"/>
        <end position="146"/>
    </location>
</feature>
<sequence length="164" mass="18455">MGIDPMKVLCGILPESLLLVYVGLGLINIKLSIRNYIKITILYTIGLLVVRYILNFAGIHILILCLFLSLLFKIIAKVDWNLAIISSLLSLILLLLGEVLVYSKLLTYFGISIKEFLNSNNLILFNLIIFVTKVPLLICAFLIYFFEVNLLNSVGDSNAQVQEF</sequence>
<feature type="transmembrane region" description="Helical" evidence="1">
    <location>
        <begin position="12"/>
        <end position="31"/>
    </location>
</feature>
<feature type="transmembrane region" description="Helical" evidence="1">
    <location>
        <begin position="82"/>
        <end position="102"/>
    </location>
</feature>
<dbReference type="STRING" id="142842.SAMN02745118_02473"/>